<proteinExistence type="predicted"/>
<gene>
    <name evidence="2" type="ORF">C5L28_002459</name>
    <name evidence="1" type="ORF">LPKJCM_02499</name>
</gene>
<reference evidence="2 4" key="2">
    <citation type="journal article" date="2019" name="Appl. Microbiol. Biotechnol.">
        <title>Uncovering carbohydrate metabolism through a genotype-phenotype association study of 56 lactic acid bacteria genomes.</title>
        <authorList>
            <person name="Buron-Moles G."/>
            <person name="Chailyan A."/>
            <person name="Dolejs I."/>
            <person name="Forster J."/>
            <person name="Miks M.H."/>
        </authorList>
    </citation>
    <scope>NUCLEOTIDE SEQUENCE [LARGE SCALE GENOMIC DNA]</scope>
    <source>
        <strain evidence="2 4">DSM 10551</strain>
    </source>
</reference>
<dbReference type="Proteomes" id="UP000294668">
    <property type="component" value="Unassembled WGS sequence"/>
</dbReference>
<reference evidence="2" key="3">
    <citation type="submission" date="2019-02" db="EMBL/GenBank/DDBJ databases">
        <authorList>
            <person name="Buron G."/>
            <person name="Chaylann A."/>
            <person name="Dolejs I."/>
            <person name="Forster J."/>
            <person name="Miks M.H."/>
        </authorList>
    </citation>
    <scope>NUCLEOTIDE SEQUENCE</scope>
    <source>
        <strain evidence="2">DSM 10551</strain>
    </source>
</reference>
<evidence type="ECO:0000313" key="4">
    <source>
        <dbReference type="Proteomes" id="UP000294668"/>
    </source>
</evidence>
<name>A0A224VEN9_9LACO</name>
<organism evidence="1 3">
    <name type="scientific">Lentilactobacillus parakefiri</name>
    <dbReference type="NCBI Taxonomy" id="152332"/>
    <lineage>
        <taxon>Bacteria</taxon>
        <taxon>Bacillati</taxon>
        <taxon>Bacillota</taxon>
        <taxon>Bacilli</taxon>
        <taxon>Lactobacillales</taxon>
        <taxon>Lactobacillaceae</taxon>
        <taxon>Lentilactobacillus</taxon>
    </lineage>
</organism>
<dbReference type="EMBL" id="PUFL01000091">
    <property type="protein sequence ID" value="TDG88046.1"/>
    <property type="molecule type" value="Genomic_DNA"/>
</dbReference>
<comment type="caution">
    <text evidence="1">The sequence shown here is derived from an EMBL/GenBank/DDBJ whole genome shotgun (WGS) entry which is preliminary data.</text>
</comment>
<dbReference type="EMBL" id="BDGB01000161">
    <property type="protein sequence ID" value="GAW73355.1"/>
    <property type="molecule type" value="Genomic_DNA"/>
</dbReference>
<evidence type="ECO:0000313" key="3">
    <source>
        <dbReference type="Proteomes" id="UP000214739"/>
    </source>
</evidence>
<dbReference type="RefSeq" id="WP_057961885.1">
    <property type="nucleotide sequence ID" value="NZ_BAAAXO010000030.1"/>
</dbReference>
<dbReference type="Proteomes" id="UP000214739">
    <property type="component" value="Unassembled WGS sequence"/>
</dbReference>
<sequence length="149" mass="17740">MKKWKILLGTVALFLGLLFVSGSLNVVSASSRNVPSNMRGYWYYYEGHGKYYRIKFTKRMFYSWEYKGHGSWSMQRFAVNAYKSHHKGWYTIGSPKKEMGAPEMYKYSPKKINGRLHKSLQFRTGTMYYRYFKTKVPHSFNKFGVPSWY</sequence>
<keyword evidence="4" id="KW-1185">Reference proteome</keyword>
<protein>
    <submittedName>
        <fullName evidence="1">Uncharacterized protein</fullName>
    </submittedName>
</protein>
<dbReference type="OrthoDB" id="2328742at2"/>
<evidence type="ECO:0000313" key="1">
    <source>
        <dbReference type="EMBL" id="GAW73355.1"/>
    </source>
</evidence>
<accession>A0A224VEN9</accession>
<reference evidence="1 3" key="1">
    <citation type="journal article" date="2017" name="Biosci Microbiota Food Health">
        <title>Genomic characterization reconfirms the taxonomic status of Lactobacillus parakefiri.</title>
        <authorList>
            <person name="Tanizawa Y."/>
            <person name="Kobayashi H."/>
            <person name="Kaminuma E."/>
            <person name="Sakamoto M."/>
            <person name="Ohkuma M."/>
            <person name="Nakamura Y."/>
            <person name="Arita M."/>
            <person name="Tohno M."/>
        </authorList>
    </citation>
    <scope>NUCLEOTIDE SEQUENCE [LARGE SCALE GENOMIC DNA]</scope>
    <source>
        <strain evidence="1 3">JCM 8573</strain>
    </source>
</reference>
<evidence type="ECO:0000313" key="2">
    <source>
        <dbReference type="EMBL" id="TDG88046.1"/>
    </source>
</evidence>
<dbReference type="AlphaFoldDB" id="A0A224VEN9"/>